<dbReference type="InterPro" id="IPR006119">
    <property type="entry name" value="Resolv_N"/>
</dbReference>
<dbReference type="PROSITE" id="PS51737">
    <property type="entry name" value="RECOMBINASE_DNA_BIND"/>
    <property type="match status" value="1"/>
</dbReference>
<organism evidence="3 4">
    <name type="scientific">Ruthenibacterium lactatiformans</name>
    <dbReference type="NCBI Taxonomy" id="1550024"/>
    <lineage>
        <taxon>Bacteria</taxon>
        <taxon>Bacillati</taxon>
        <taxon>Bacillota</taxon>
        <taxon>Clostridia</taxon>
        <taxon>Eubacteriales</taxon>
        <taxon>Oscillospiraceae</taxon>
        <taxon>Ruthenibacterium</taxon>
    </lineage>
</organism>
<dbReference type="InterPro" id="IPR038109">
    <property type="entry name" value="DNA_bind_recomb_sf"/>
</dbReference>
<dbReference type="Pfam" id="PF07508">
    <property type="entry name" value="Recombinase"/>
    <property type="match status" value="1"/>
</dbReference>
<dbReference type="InterPro" id="IPR050639">
    <property type="entry name" value="SSR_resolvase"/>
</dbReference>
<feature type="coiled-coil region" evidence="1">
    <location>
        <begin position="433"/>
        <end position="495"/>
    </location>
</feature>
<dbReference type="SMART" id="SM00857">
    <property type="entry name" value="Resolvase"/>
    <property type="match status" value="1"/>
</dbReference>
<keyword evidence="1" id="KW-0175">Coiled coil</keyword>
<protein>
    <recommendedName>
        <fullName evidence="2">Recombinase domain-containing protein</fullName>
    </recommendedName>
</protein>
<keyword evidence="4" id="KW-1185">Reference proteome</keyword>
<dbReference type="Gene3D" id="3.90.1750.20">
    <property type="entry name" value="Putative Large Serine Recombinase, Chain B, Domain 2"/>
    <property type="match status" value="1"/>
</dbReference>
<dbReference type="InterPro" id="IPR025827">
    <property type="entry name" value="Zn_ribbon_recom_dom"/>
</dbReference>
<evidence type="ECO:0000259" key="2">
    <source>
        <dbReference type="PROSITE" id="PS51737"/>
    </source>
</evidence>
<gene>
    <name evidence="3" type="ORF">TQ39_14235</name>
</gene>
<dbReference type="EMBL" id="JXXK01000023">
    <property type="protein sequence ID" value="KJF39135.1"/>
    <property type="molecule type" value="Genomic_DNA"/>
</dbReference>
<dbReference type="Pfam" id="PF00239">
    <property type="entry name" value="Resolvase"/>
    <property type="match status" value="1"/>
</dbReference>
<dbReference type="GO" id="GO:0003677">
    <property type="term" value="F:DNA binding"/>
    <property type="evidence" value="ECO:0007669"/>
    <property type="project" value="InterPro"/>
</dbReference>
<comment type="caution">
    <text evidence="3">The sequence shown here is derived from an EMBL/GenBank/DDBJ whole genome shotgun (WGS) entry which is preliminary data.</text>
</comment>
<dbReference type="Proteomes" id="UP000032483">
    <property type="component" value="Unassembled WGS sequence"/>
</dbReference>
<dbReference type="GeneID" id="42857726"/>
<reference evidence="3" key="1">
    <citation type="submission" date="2015-02" db="EMBL/GenBank/DDBJ databases">
        <title>A novel member of the family Ruminococcaceae isolated from human feces.</title>
        <authorList>
            <person name="Shkoporov A.N."/>
            <person name="Chaplin A.V."/>
            <person name="Motuzova O.V."/>
            <person name="Kafarskaia L.I."/>
            <person name="Khokhlova E.V."/>
            <person name="Efimov B.A."/>
        </authorList>
    </citation>
    <scope>NUCLEOTIDE SEQUENCE [LARGE SCALE GENOMIC DNA]</scope>
    <source>
        <strain evidence="3">585-1</strain>
    </source>
</reference>
<dbReference type="RefSeq" id="WP_050005995.1">
    <property type="nucleotide sequence ID" value="NZ_JXXK01000023.1"/>
</dbReference>
<evidence type="ECO:0000313" key="4">
    <source>
        <dbReference type="Proteomes" id="UP000032483"/>
    </source>
</evidence>
<proteinExistence type="predicted"/>
<sequence length="571" mass="65871">MARKSRKAATTVAEVPQHVATVFNTAIYARLSIVNSGKMDNGDSIENQISYCMSYLEERPFLKLYEVFTDNGEKGTNFDRPEFSRMMDLVRAGKINCILVKDLSRFGRDYIEAGEYLEKIFPFLGVRFISITDNFDSFNTDGSEESLLIPLKNMINDIYAKDISRKIITSFRARQEKGEFLPGFVPYGYVKSKTVQYGLDIDEEVADHVRNIYQWKAEGVSHGEICRRLNAVGATTPSMRKVQLGIWHAEKYKTTEWFPRSIVDMLKKPYYVGDLVYGRIPKSLYEGVRMHRAPREEWRVISNHHEPIVDRELFERVQAIFAETSAIYKVTKDKTQEARAAVINLFDKKIYCGDCGKRMRFIKRSMRADNRSDYYACAGYIDTRKRTCTRHGMLYADVKEAVFATIQQQVNVAANMERLLSQLKGSAGERNIRDRYQSEINNLTRQLGKVATKREGLYESYVEGVLDNQEYLFAKAQYDDQYAALSIRLDEARQKKECFDRAFSVNNEWLSAIRGIKDATELDAEVVDRLIAAVYVFEGKRIEVKLNYKEDHQLLLELLDEMMGKEALLNG</sequence>
<dbReference type="GO" id="GO:0000150">
    <property type="term" value="F:DNA strand exchange activity"/>
    <property type="evidence" value="ECO:0007669"/>
    <property type="project" value="InterPro"/>
</dbReference>
<dbReference type="PATRIC" id="fig|1550024.3.peg.3242"/>
<accession>A0A0D8IWP7</accession>
<dbReference type="InterPro" id="IPR036162">
    <property type="entry name" value="Resolvase-like_N_sf"/>
</dbReference>
<dbReference type="PANTHER" id="PTHR30461">
    <property type="entry name" value="DNA-INVERTASE FROM LAMBDOID PROPHAGE"/>
    <property type="match status" value="1"/>
</dbReference>
<evidence type="ECO:0000313" key="3">
    <source>
        <dbReference type="EMBL" id="KJF39135.1"/>
    </source>
</evidence>
<feature type="domain" description="Recombinase" evidence="2">
    <location>
        <begin position="186"/>
        <end position="327"/>
    </location>
</feature>
<name>A0A0D8IWP7_9FIRM</name>
<evidence type="ECO:0000256" key="1">
    <source>
        <dbReference type="SAM" id="Coils"/>
    </source>
</evidence>
<dbReference type="AlphaFoldDB" id="A0A0D8IWP7"/>
<dbReference type="Pfam" id="PF13408">
    <property type="entry name" value="Zn_ribbon_recom"/>
    <property type="match status" value="1"/>
</dbReference>
<dbReference type="PANTHER" id="PTHR30461:SF23">
    <property type="entry name" value="DNA RECOMBINASE-RELATED"/>
    <property type="match status" value="1"/>
</dbReference>
<dbReference type="InterPro" id="IPR011109">
    <property type="entry name" value="DNA_bind_recombinase_dom"/>
</dbReference>
<dbReference type="SUPFAM" id="SSF53041">
    <property type="entry name" value="Resolvase-like"/>
    <property type="match status" value="1"/>
</dbReference>
<dbReference type="Gene3D" id="3.40.50.1390">
    <property type="entry name" value="Resolvase, N-terminal catalytic domain"/>
    <property type="match status" value="1"/>
</dbReference>